<keyword evidence="1" id="KW-0472">Membrane</keyword>
<evidence type="ECO:0000256" key="1">
    <source>
        <dbReference type="SAM" id="Phobius"/>
    </source>
</evidence>
<reference evidence="2" key="1">
    <citation type="submission" date="2023-05" db="EMBL/GenBank/DDBJ databases">
        <authorList>
            <person name="Stuckert A."/>
        </authorList>
    </citation>
    <scope>NUCLEOTIDE SEQUENCE</scope>
</reference>
<feature type="transmembrane region" description="Helical" evidence="1">
    <location>
        <begin position="12"/>
        <end position="33"/>
    </location>
</feature>
<keyword evidence="1" id="KW-0812">Transmembrane</keyword>
<dbReference type="Proteomes" id="UP001162483">
    <property type="component" value="Unassembled WGS sequence"/>
</dbReference>
<organism evidence="2 3">
    <name type="scientific">Staurois parvus</name>
    <dbReference type="NCBI Taxonomy" id="386267"/>
    <lineage>
        <taxon>Eukaryota</taxon>
        <taxon>Metazoa</taxon>
        <taxon>Chordata</taxon>
        <taxon>Craniata</taxon>
        <taxon>Vertebrata</taxon>
        <taxon>Euteleostomi</taxon>
        <taxon>Amphibia</taxon>
        <taxon>Batrachia</taxon>
        <taxon>Anura</taxon>
        <taxon>Neobatrachia</taxon>
        <taxon>Ranoidea</taxon>
        <taxon>Ranidae</taxon>
        <taxon>Staurois</taxon>
    </lineage>
</organism>
<name>A0ABN9DR16_9NEOB</name>
<evidence type="ECO:0000313" key="2">
    <source>
        <dbReference type="EMBL" id="CAI9574414.1"/>
    </source>
</evidence>
<keyword evidence="1" id="KW-1133">Transmembrane helix</keyword>
<evidence type="ECO:0000313" key="3">
    <source>
        <dbReference type="Proteomes" id="UP001162483"/>
    </source>
</evidence>
<accession>A0ABN9DR16</accession>
<comment type="caution">
    <text evidence="2">The sequence shown here is derived from an EMBL/GenBank/DDBJ whole genome shotgun (WGS) entry which is preliminary data.</text>
</comment>
<keyword evidence="3" id="KW-1185">Reference proteome</keyword>
<proteinExistence type="predicted"/>
<protein>
    <submittedName>
        <fullName evidence="2">Uncharacterized protein</fullName>
    </submittedName>
</protein>
<dbReference type="EMBL" id="CATNWA010014660">
    <property type="protein sequence ID" value="CAI9574414.1"/>
    <property type="molecule type" value="Genomic_DNA"/>
</dbReference>
<sequence>MSLTLVVSGRMSFTLVFIGKMSLILVVSTKMSLTMVLSEKNVPYIGGQREKCPLYRWSVERMSLTLVYSG</sequence>
<gene>
    <name evidence="2" type="ORF">SPARVUS_LOCUS7962498</name>
</gene>